<gene>
    <name evidence="1" type="ORF">LCGC14_0319660</name>
</gene>
<proteinExistence type="predicted"/>
<dbReference type="AlphaFoldDB" id="A0A0F9WRI0"/>
<comment type="caution">
    <text evidence="1">The sequence shown here is derived from an EMBL/GenBank/DDBJ whole genome shotgun (WGS) entry which is preliminary data.</text>
</comment>
<evidence type="ECO:0000313" key="1">
    <source>
        <dbReference type="EMBL" id="KKN81353.1"/>
    </source>
</evidence>
<protein>
    <submittedName>
        <fullName evidence="1">Uncharacterized protein</fullName>
    </submittedName>
</protein>
<sequence>MDNTTTLIKKHTASIATRCGYEVNHNGTIVGWVAQDAKGRWVPWISKDGPHWNKATKTRNEAVDYTIRHFAH</sequence>
<reference evidence="1" key="1">
    <citation type="journal article" date="2015" name="Nature">
        <title>Complex archaea that bridge the gap between prokaryotes and eukaryotes.</title>
        <authorList>
            <person name="Spang A."/>
            <person name="Saw J.H."/>
            <person name="Jorgensen S.L."/>
            <person name="Zaremba-Niedzwiedzka K."/>
            <person name="Martijn J."/>
            <person name="Lind A.E."/>
            <person name="van Eijk R."/>
            <person name="Schleper C."/>
            <person name="Guy L."/>
            <person name="Ettema T.J."/>
        </authorList>
    </citation>
    <scope>NUCLEOTIDE SEQUENCE</scope>
</reference>
<dbReference type="EMBL" id="LAZR01000215">
    <property type="protein sequence ID" value="KKN81353.1"/>
    <property type="molecule type" value="Genomic_DNA"/>
</dbReference>
<accession>A0A0F9WRI0</accession>
<name>A0A0F9WRI0_9ZZZZ</name>
<organism evidence="1">
    <name type="scientific">marine sediment metagenome</name>
    <dbReference type="NCBI Taxonomy" id="412755"/>
    <lineage>
        <taxon>unclassified sequences</taxon>
        <taxon>metagenomes</taxon>
        <taxon>ecological metagenomes</taxon>
    </lineage>
</organism>